<dbReference type="PANTHER" id="PTHR24305">
    <property type="entry name" value="CYTOCHROME P450"/>
    <property type="match status" value="1"/>
</dbReference>
<dbReference type="AlphaFoldDB" id="A0A8H6VTK1"/>
<evidence type="ECO:0008006" key="17">
    <source>
        <dbReference type="Google" id="ProtNLM"/>
    </source>
</evidence>
<evidence type="ECO:0000256" key="2">
    <source>
        <dbReference type="ARBA" id="ARBA00004370"/>
    </source>
</evidence>
<evidence type="ECO:0000256" key="3">
    <source>
        <dbReference type="ARBA" id="ARBA00004721"/>
    </source>
</evidence>
<comment type="pathway">
    <text evidence="3">Secondary metabolite biosynthesis; terpenoid biosynthesis.</text>
</comment>
<dbReference type="GO" id="GO:0016020">
    <property type="term" value="C:membrane"/>
    <property type="evidence" value="ECO:0007669"/>
    <property type="project" value="UniProtKB-SubCell"/>
</dbReference>
<dbReference type="InterPro" id="IPR002403">
    <property type="entry name" value="Cyt_P450_E_grp-IV"/>
</dbReference>
<keyword evidence="9" id="KW-0560">Oxidoreductase</keyword>
<keyword evidence="7 13" id="KW-0479">Metal-binding</keyword>
<keyword evidence="16" id="KW-1185">Reference proteome</keyword>
<dbReference type="InterPro" id="IPR001128">
    <property type="entry name" value="Cyt_P450"/>
</dbReference>
<dbReference type="Proteomes" id="UP000636479">
    <property type="component" value="Unassembled WGS sequence"/>
</dbReference>
<comment type="caution">
    <text evidence="15">The sequence shown here is derived from an EMBL/GenBank/DDBJ whole genome shotgun (WGS) entry which is preliminary data.</text>
</comment>
<keyword evidence="12 14" id="KW-0472">Membrane</keyword>
<dbReference type="GO" id="GO:0005506">
    <property type="term" value="F:iron ion binding"/>
    <property type="evidence" value="ECO:0007669"/>
    <property type="project" value="InterPro"/>
</dbReference>
<evidence type="ECO:0000256" key="6">
    <source>
        <dbReference type="ARBA" id="ARBA00022692"/>
    </source>
</evidence>
<gene>
    <name evidence="15" type="ORF">MIND_01116900</name>
</gene>
<organism evidence="15 16">
    <name type="scientific">Mycena indigotica</name>
    <dbReference type="NCBI Taxonomy" id="2126181"/>
    <lineage>
        <taxon>Eukaryota</taxon>
        <taxon>Fungi</taxon>
        <taxon>Dikarya</taxon>
        <taxon>Basidiomycota</taxon>
        <taxon>Agaricomycotina</taxon>
        <taxon>Agaricomycetes</taxon>
        <taxon>Agaricomycetidae</taxon>
        <taxon>Agaricales</taxon>
        <taxon>Marasmiineae</taxon>
        <taxon>Mycenaceae</taxon>
        <taxon>Mycena</taxon>
    </lineage>
</organism>
<name>A0A8H6VTK1_9AGAR</name>
<sequence>MTPQAPAAAAVVLGLLNHVYFNRCEPQSINVSFLAIIIQPVALTLAFNAFSVAKVLTTTFIFLATLALSIGVYHLSPWHPLAHIPGPTLAKISKWWSVRLVLSGDQHRVFKALHDHYGDFVRVGPNEISVIHVDAIKSVFGRGGFPKGQYYEPRVDPIHGTRSLLTSRGDAHANRRRIWNRGMSSQSLLAFELILEKHLKQMLEHFDKFASTRSEIDIAAWFSYLMFDFMGDMAFEMLRDGKDNEGYWTLIKDGAKTIAVLSQLPWLAPALYKIPMLTRNTKRAQAEVDAVYPDPDSVFDSLKHGELPYLTACFNEALRLYPPVPTGGPRQIPPGAATVIAQKMIPENTQVYVPAYAVHRNPRHFFPDPDKFDPDRWLGSSNEGLHHRAFIPFSYGAANCVGKGLAWCEMRMVASALLKRYELRFGAGMEENGSWVDTLDDVFVTSVGGKLLAGVPGDYMNQKTVVREMP</sequence>
<dbReference type="GeneID" id="59350246"/>
<protein>
    <recommendedName>
        <fullName evidence="17">Cytochrome P450</fullName>
    </recommendedName>
</protein>
<evidence type="ECO:0000256" key="5">
    <source>
        <dbReference type="ARBA" id="ARBA00022617"/>
    </source>
</evidence>
<keyword evidence="5 13" id="KW-0349">Heme</keyword>
<dbReference type="OrthoDB" id="6692864at2759"/>
<dbReference type="SUPFAM" id="SSF48264">
    <property type="entry name" value="Cytochrome P450"/>
    <property type="match status" value="1"/>
</dbReference>
<dbReference type="GO" id="GO:0016705">
    <property type="term" value="F:oxidoreductase activity, acting on paired donors, with incorporation or reduction of molecular oxygen"/>
    <property type="evidence" value="ECO:0007669"/>
    <property type="project" value="InterPro"/>
</dbReference>
<dbReference type="GO" id="GO:0020037">
    <property type="term" value="F:heme binding"/>
    <property type="evidence" value="ECO:0007669"/>
    <property type="project" value="InterPro"/>
</dbReference>
<feature type="transmembrane region" description="Helical" evidence="14">
    <location>
        <begin position="31"/>
        <end position="50"/>
    </location>
</feature>
<evidence type="ECO:0000313" key="16">
    <source>
        <dbReference type="Proteomes" id="UP000636479"/>
    </source>
</evidence>
<dbReference type="InterPro" id="IPR036396">
    <property type="entry name" value="Cyt_P450_sf"/>
</dbReference>
<keyword evidence="6 14" id="KW-0812">Transmembrane</keyword>
<dbReference type="GO" id="GO:0004497">
    <property type="term" value="F:monooxygenase activity"/>
    <property type="evidence" value="ECO:0007669"/>
    <property type="project" value="UniProtKB-KW"/>
</dbReference>
<dbReference type="EMBL" id="JACAZF010000010">
    <property type="protein sequence ID" value="KAF7293399.1"/>
    <property type="molecule type" value="Genomic_DNA"/>
</dbReference>
<evidence type="ECO:0000256" key="10">
    <source>
        <dbReference type="ARBA" id="ARBA00023004"/>
    </source>
</evidence>
<dbReference type="RefSeq" id="XP_037215562.1">
    <property type="nucleotide sequence ID" value="XM_037367730.1"/>
</dbReference>
<dbReference type="Pfam" id="PF00067">
    <property type="entry name" value="p450"/>
    <property type="match status" value="2"/>
</dbReference>
<evidence type="ECO:0000256" key="12">
    <source>
        <dbReference type="ARBA" id="ARBA00023136"/>
    </source>
</evidence>
<evidence type="ECO:0000256" key="8">
    <source>
        <dbReference type="ARBA" id="ARBA00022989"/>
    </source>
</evidence>
<comment type="cofactor">
    <cofactor evidence="1 13">
        <name>heme</name>
        <dbReference type="ChEBI" id="CHEBI:30413"/>
    </cofactor>
</comment>
<evidence type="ECO:0000256" key="1">
    <source>
        <dbReference type="ARBA" id="ARBA00001971"/>
    </source>
</evidence>
<keyword evidence="8 14" id="KW-1133">Transmembrane helix</keyword>
<feature type="transmembrane region" description="Helical" evidence="14">
    <location>
        <begin position="55"/>
        <end position="75"/>
    </location>
</feature>
<dbReference type="PRINTS" id="PR00465">
    <property type="entry name" value="EP450IV"/>
</dbReference>
<comment type="subcellular location">
    <subcellularLocation>
        <location evidence="2">Membrane</location>
    </subcellularLocation>
</comment>
<evidence type="ECO:0000256" key="9">
    <source>
        <dbReference type="ARBA" id="ARBA00023002"/>
    </source>
</evidence>
<dbReference type="Gene3D" id="1.10.630.10">
    <property type="entry name" value="Cytochrome P450"/>
    <property type="match status" value="2"/>
</dbReference>
<comment type="similarity">
    <text evidence="4">Belongs to the cytochrome P450 family.</text>
</comment>
<reference evidence="15" key="1">
    <citation type="submission" date="2020-05" db="EMBL/GenBank/DDBJ databases">
        <title>Mycena genomes resolve the evolution of fungal bioluminescence.</title>
        <authorList>
            <person name="Tsai I.J."/>
        </authorList>
    </citation>
    <scope>NUCLEOTIDE SEQUENCE</scope>
    <source>
        <strain evidence="15">171206Taipei</strain>
    </source>
</reference>
<evidence type="ECO:0000313" key="15">
    <source>
        <dbReference type="EMBL" id="KAF7293399.1"/>
    </source>
</evidence>
<feature type="binding site" description="axial binding residue" evidence="13">
    <location>
        <position position="400"/>
    </location>
    <ligand>
        <name>heme</name>
        <dbReference type="ChEBI" id="CHEBI:30413"/>
    </ligand>
    <ligandPart>
        <name>Fe</name>
        <dbReference type="ChEBI" id="CHEBI:18248"/>
    </ligandPart>
</feature>
<keyword evidence="10 13" id="KW-0408">Iron</keyword>
<proteinExistence type="inferred from homology"/>
<accession>A0A8H6VTK1</accession>
<evidence type="ECO:0000256" key="13">
    <source>
        <dbReference type="PIRSR" id="PIRSR602403-1"/>
    </source>
</evidence>
<evidence type="ECO:0000256" key="4">
    <source>
        <dbReference type="ARBA" id="ARBA00010617"/>
    </source>
</evidence>
<evidence type="ECO:0000256" key="14">
    <source>
        <dbReference type="SAM" id="Phobius"/>
    </source>
</evidence>
<evidence type="ECO:0000256" key="11">
    <source>
        <dbReference type="ARBA" id="ARBA00023033"/>
    </source>
</evidence>
<dbReference type="InterPro" id="IPR050121">
    <property type="entry name" value="Cytochrome_P450_monoxygenase"/>
</dbReference>
<evidence type="ECO:0000256" key="7">
    <source>
        <dbReference type="ARBA" id="ARBA00022723"/>
    </source>
</evidence>
<dbReference type="PANTHER" id="PTHR24305:SF166">
    <property type="entry name" value="CYTOCHROME P450 12A4, MITOCHONDRIAL-RELATED"/>
    <property type="match status" value="1"/>
</dbReference>
<keyword evidence="11" id="KW-0503">Monooxygenase</keyword>